<name>A0ACB8AUS9_9AGAM</name>
<sequence>MQIFRKLLLALDWKLADATPRCLMLDTSFILGLRCCLKWNSKRDPLLSDLHPSLSNLDHVRRLINALRSERFPAGTGFEGALHLAEEQKSLPPEERHVRCVEVHPLPGNKQLDLVICMTPRMSEHLMLAKHLTIDTSFKHLHRWQKFEMESWDTVHTRLTCSAIVGARAFTTSQSADAHFILFRRIFEIAAGDTGRPVMFHHMHGDGIQTVVADSHKGQGLGLGMFCVYLCQNSIKVCRYDPTCLLRELDPYDHLRRFFRLCVVHFKRNILALGHSITKIRRCLIPLDVWKASPSTTNGNEQAHRNINRDGINLTLLAGIMRGFQYDEQAIAGMIMQDKYGITTRDQTSTHAHWASQTIARKVVCCPPTNKTYKQRCVPNVCCIGRSNVSDVWA</sequence>
<dbReference type="Proteomes" id="UP000790709">
    <property type="component" value="Unassembled WGS sequence"/>
</dbReference>
<evidence type="ECO:0000313" key="1">
    <source>
        <dbReference type="EMBL" id="KAH7917286.1"/>
    </source>
</evidence>
<dbReference type="EMBL" id="MU267140">
    <property type="protein sequence ID" value="KAH7917286.1"/>
    <property type="molecule type" value="Genomic_DNA"/>
</dbReference>
<comment type="caution">
    <text evidence="1">The sequence shown here is derived from an EMBL/GenBank/DDBJ whole genome shotgun (WGS) entry which is preliminary data.</text>
</comment>
<gene>
    <name evidence="1" type="ORF">BV22DRAFT_1108596</name>
</gene>
<organism evidence="1 2">
    <name type="scientific">Leucogyrophana mollusca</name>
    <dbReference type="NCBI Taxonomy" id="85980"/>
    <lineage>
        <taxon>Eukaryota</taxon>
        <taxon>Fungi</taxon>
        <taxon>Dikarya</taxon>
        <taxon>Basidiomycota</taxon>
        <taxon>Agaricomycotina</taxon>
        <taxon>Agaricomycetes</taxon>
        <taxon>Agaricomycetidae</taxon>
        <taxon>Boletales</taxon>
        <taxon>Boletales incertae sedis</taxon>
        <taxon>Leucogyrophana</taxon>
    </lineage>
</organism>
<keyword evidence="2" id="KW-1185">Reference proteome</keyword>
<proteinExistence type="predicted"/>
<evidence type="ECO:0000313" key="2">
    <source>
        <dbReference type="Proteomes" id="UP000790709"/>
    </source>
</evidence>
<protein>
    <submittedName>
        <fullName evidence="1">Uncharacterized protein</fullName>
    </submittedName>
</protein>
<reference evidence="1" key="1">
    <citation type="journal article" date="2021" name="New Phytol.">
        <title>Evolutionary innovations through gain and loss of genes in the ectomycorrhizal Boletales.</title>
        <authorList>
            <person name="Wu G."/>
            <person name="Miyauchi S."/>
            <person name="Morin E."/>
            <person name="Kuo A."/>
            <person name="Drula E."/>
            <person name="Varga T."/>
            <person name="Kohler A."/>
            <person name="Feng B."/>
            <person name="Cao Y."/>
            <person name="Lipzen A."/>
            <person name="Daum C."/>
            <person name="Hundley H."/>
            <person name="Pangilinan J."/>
            <person name="Johnson J."/>
            <person name="Barry K."/>
            <person name="LaButti K."/>
            <person name="Ng V."/>
            <person name="Ahrendt S."/>
            <person name="Min B."/>
            <person name="Choi I.G."/>
            <person name="Park H."/>
            <person name="Plett J.M."/>
            <person name="Magnuson J."/>
            <person name="Spatafora J.W."/>
            <person name="Nagy L.G."/>
            <person name="Henrissat B."/>
            <person name="Grigoriev I.V."/>
            <person name="Yang Z.L."/>
            <person name="Xu J."/>
            <person name="Martin F.M."/>
        </authorList>
    </citation>
    <scope>NUCLEOTIDE SEQUENCE</scope>
    <source>
        <strain evidence="1">KUC20120723A-06</strain>
    </source>
</reference>
<accession>A0ACB8AUS9</accession>